<dbReference type="RefSeq" id="WP_190250701.1">
    <property type="nucleotide sequence ID" value="NZ_BMPI01000014.1"/>
</dbReference>
<evidence type="ECO:0000313" key="3">
    <source>
        <dbReference type="Proteomes" id="UP000642070"/>
    </source>
</evidence>
<comment type="caution">
    <text evidence="2">The sequence shown here is derived from an EMBL/GenBank/DDBJ whole genome shotgun (WGS) entry which is preliminary data.</text>
</comment>
<dbReference type="Gene3D" id="3.10.450.50">
    <property type="match status" value="1"/>
</dbReference>
<accession>A0A917TPM5</accession>
<organism evidence="2 3">
    <name type="scientific">Dactylosporangium sucinum</name>
    <dbReference type="NCBI Taxonomy" id="1424081"/>
    <lineage>
        <taxon>Bacteria</taxon>
        <taxon>Bacillati</taxon>
        <taxon>Actinomycetota</taxon>
        <taxon>Actinomycetes</taxon>
        <taxon>Micromonosporales</taxon>
        <taxon>Micromonosporaceae</taxon>
        <taxon>Dactylosporangium</taxon>
    </lineage>
</organism>
<dbReference type="EMBL" id="BMPI01000014">
    <property type="protein sequence ID" value="GGM28992.1"/>
    <property type="molecule type" value="Genomic_DNA"/>
</dbReference>
<evidence type="ECO:0000256" key="1">
    <source>
        <dbReference type="SAM" id="MobiDB-lite"/>
    </source>
</evidence>
<name>A0A917TPM5_9ACTN</name>
<reference evidence="2" key="1">
    <citation type="journal article" date="2014" name="Int. J. Syst. Evol. Microbiol.">
        <title>Complete genome sequence of Corynebacterium casei LMG S-19264T (=DSM 44701T), isolated from a smear-ripened cheese.</title>
        <authorList>
            <consortium name="US DOE Joint Genome Institute (JGI-PGF)"/>
            <person name="Walter F."/>
            <person name="Albersmeier A."/>
            <person name="Kalinowski J."/>
            <person name="Ruckert C."/>
        </authorList>
    </citation>
    <scope>NUCLEOTIDE SEQUENCE</scope>
    <source>
        <strain evidence="2">JCM 19831</strain>
    </source>
</reference>
<reference evidence="2" key="2">
    <citation type="submission" date="2020-09" db="EMBL/GenBank/DDBJ databases">
        <authorList>
            <person name="Sun Q."/>
            <person name="Ohkuma M."/>
        </authorList>
    </citation>
    <scope>NUCLEOTIDE SEQUENCE</scope>
    <source>
        <strain evidence="2">JCM 19831</strain>
    </source>
</reference>
<sequence length="98" mass="10871">MRSAALWRSGRWRKGGTGPGRGTADNADSFLYGIKGLSEVVTDLVVVRTWADGPDVATWFELHTRLSDPCQTVNWSHVEDGRITRVRVTFDPRGLLGD</sequence>
<gene>
    <name evidence="2" type="ORF">GCM10007977_032850</name>
</gene>
<proteinExistence type="predicted"/>
<protein>
    <recommendedName>
        <fullName evidence="4">SnoaL-like domain-containing protein</fullName>
    </recommendedName>
</protein>
<keyword evidence="3" id="KW-1185">Reference proteome</keyword>
<dbReference type="AlphaFoldDB" id="A0A917TPM5"/>
<feature type="region of interest" description="Disordered" evidence="1">
    <location>
        <begin position="1"/>
        <end position="24"/>
    </location>
</feature>
<dbReference type="SUPFAM" id="SSF54427">
    <property type="entry name" value="NTF2-like"/>
    <property type="match status" value="1"/>
</dbReference>
<evidence type="ECO:0008006" key="4">
    <source>
        <dbReference type="Google" id="ProtNLM"/>
    </source>
</evidence>
<dbReference type="InterPro" id="IPR032710">
    <property type="entry name" value="NTF2-like_dom_sf"/>
</dbReference>
<dbReference type="Proteomes" id="UP000642070">
    <property type="component" value="Unassembled WGS sequence"/>
</dbReference>
<evidence type="ECO:0000313" key="2">
    <source>
        <dbReference type="EMBL" id="GGM28992.1"/>
    </source>
</evidence>